<reference evidence="15 16" key="1">
    <citation type="submission" date="2018-09" db="EMBL/GenBank/DDBJ databases">
        <title>Rhizobium sp. MAE2-X.</title>
        <authorList>
            <person name="Lee Y."/>
            <person name="Jeon C.O."/>
        </authorList>
    </citation>
    <scope>NUCLEOTIDE SEQUENCE [LARGE SCALE GENOMIC DNA]</scope>
    <source>
        <strain evidence="15 16">MAE2-X</strain>
    </source>
</reference>
<evidence type="ECO:0000256" key="11">
    <source>
        <dbReference type="ARBA" id="ARBA00022841"/>
    </source>
</evidence>
<keyword evidence="8" id="KW-0808">Transferase</keyword>
<keyword evidence="10" id="KW-0574">Periplasm</keyword>
<keyword evidence="6" id="KW-1003">Cell membrane</keyword>
<evidence type="ECO:0000256" key="9">
    <source>
        <dbReference type="ARBA" id="ARBA00022729"/>
    </source>
</evidence>
<feature type="domain" description="AlgX/AlgJ SGNH hydrolase-like" evidence="14">
    <location>
        <begin position="92"/>
        <end position="352"/>
    </location>
</feature>
<evidence type="ECO:0000256" key="1">
    <source>
        <dbReference type="ARBA" id="ARBA00004418"/>
    </source>
</evidence>
<keyword evidence="9" id="KW-0732">Signal</keyword>
<comment type="pathway">
    <text evidence="3">Glycan biosynthesis; alginate biosynthesis.</text>
</comment>
<gene>
    <name evidence="15" type="ORF">D4A92_02515</name>
</gene>
<dbReference type="SUPFAM" id="SSF52266">
    <property type="entry name" value="SGNH hydrolase"/>
    <property type="match status" value="1"/>
</dbReference>
<evidence type="ECO:0000256" key="10">
    <source>
        <dbReference type="ARBA" id="ARBA00022764"/>
    </source>
</evidence>
<keyword evidence="12" id="KW-0472">Membrane</keyword>
<evidence type="ECO:0000256" key="2">
    <source>
        <dbReference type="ARBA" id="ARBA00004587"/>
    </source>
</evidence>
<proteinExistence type="inferred from homology"/>
<dbReference type="Pfam" id="PF16822">
    <property type="entry name" value="ALGX"/>
    <property type="match status" value="1"/>
</dbReference>
<comment type="similarity">
    <text evidence="4">Belongs to the AlgJ family.</text>
</comment>
<dbReference type="EMBL" id="CP032405">
    <property type="protein sequence ID" value="QRF50398.1"/>
    <property type="molecule type" value="Genomic_DNA"/>
</dbReference>
<evidence type="ECO:0000259" key="14">
    <source>
        <dbReference type="Pfam" id="PF16822"/>
    </source>
</evidence>
<dbReference type="InterPro" id="IPR036514">
    <property type="entry name" value="SGNH_hydro_sf"/>
</dbReference>
<evidence type="ECO:0000256" key="4">
    <source>
        <dbReference type="ARBA" id="ARBA00006038"/>
    </source>
</evidence>
<evidence type="ECO:0000256" key="8">
    <source>
        <dbReference type="ARBA" id="ARBA00022679"/>
    </source>
</evidence>
<sequence>MPSLRQYTATLLLPSAFFGYALYANSALLTNAASPAAQASEARNLSLSYVMDGEATRDLDTLYKNELPHRAASVGLFGNARYALLGAGRKGVVVGDDGWFFTAEEFKTVSPSDIDDAVQRIVEVKRELEARGIQLVLAPLPAKSDLYAEDVPSLVRSAAMADAYRDFSTALQKQGIIVADTRATMLTAKPFGDVFLKSDTHWSPAGANAAAEAVQSSLQLSGIDLAPQDLTAQWQTPVTLWGDLTKFVTSPDYAPTVGLAEESVPIYRTRVSEAASGADIFGDDSSVPVMLVGTSYSANENWSFADFLRQSLQADVANVAKEGLGPGVPMMDLLAGSTLDETAPTVVVWEFPVRYLGTKTLWQRDGETKTEGGNV</sequence>
<name>A0ABX7EQ67_9HYPH</name>
<comment type="subcellular location">
    <subcellularLocation>
        <location evidence="2">Cell inner membrane</location>
        <topology evidence="2">Peripheral membrane protein</topology>
        <orientation evidence="2">Periplasmic side</orientation>
    </subcellularLocation>
    <subcellularLocation>
        <location evidence="1">Periplasm</location>
    </subcellularLocation>
</comment>
<dbReference type="Proteomes" id="UP000596351">
    <property type="component" value="Chromosome"/>
</dbReference>
<dbReference type="Gene3D" id="3.40.50.1110">
    <property type="entry name" value="SGNH hydrolase"/>
    <property type="match status" value="1"/>
</dbReference>
<evidence type="ECO:0000313" key="15">
    <source>
        <dbReference type="EMBL" id="QRF50398.1"/>
    </source>
</evidence>
<keyword evidence="7" id="KW-0997">Cell inner membrane</keyword>
<protein>
    <recommendedName>
        <fullName evidence="5">Probable alginate O-acetylase AlgJ</fullName>
    </recommendedName>
    <alternativeName>
        <fullName evidence="13">Alginate biosynthesis protein AlgJ</fullName>
    </alternativeName>
</protein>
<evidence type="ECO:0000256" key="13">
    <source>
        <dbReference type="ARBA" id="ARBA00031031"/>
    </source>
</evidence>
<dbReference type="CDD" id="cd14442">
    <property type="entry name" value="AlgJ_like"/>
    <property type="match status" value="1"/>
</dbReference>
<keyword evidence="16" id="KW-1185">Reference proteome</keyword>
<dbReference type="InterPro" id="IPR031811">
    <property type="entry name" value="ALGX/ALGJ_SGNH-like"/>
</dbReference>
<organism evidence="15 16">
    <name type="scientific">Rhizobium rosettiformans</name>
    <dbReference type="NCBI Taxonomy" id="1368430"/>
    <lineage>
        <taxon>Bacteria</taxon>
        <taxon>Pseudomonadati</taxon>
        <taxon>Pseudomonadota</taxon>
        <taxon>Alphaproteobacteria</taxon>
        <taxon>Hyphomicrobiales</taxon>
        <taxon>Rhizobiaceae</taxon>
        <taxon>Rhizobium/Agrobacterium group</taxon>
        <taxon>Rhizobium</taxon>
    </lineage>
</organism>
<evidence type="ECO:0000256" key="5">
    <source>
        <dbReference type="ARBA" id="ARBA00016086"/>
    </source>
</evidence>
<dbReference type="RefSeq" id="WP_203017900.1">
    <property type="nucleotide sequence ID" value="NZ_CP032405.1"/>
</dbReference>
<evidence type="ECO:0000313" key="16">
    <source>
        <dbReference type="Proteomes" id="UP000596351"/>
    </source>
</evidence>
<evidence type="ECO:0000256" key="7">
    <source>
        <dbReference type="ARBA" id="ARBA00022519"/>
    </source>
</evidence>
<evidence type="ECO:0000256" key="12">
    <source>
        <dbReference type="ARBA" id="ARBA00023136"/>
    </source>
</evidence>
<evidence type="ECO:0000256" key="6">
    <source>
        <dbReference type="ARBA" id="ARBA00022475"/>
    </source>
</evidence>
<accession>A0ABX7EQ67</accession>
<evidence type="ECO:0000256" key="3">
    <source>
        <dbReference type="ARBA" id="ARBA00005182"/>
    </source>
</evidence>
<keyword evidence="11" id="KW-0016">Alginate biosynthesis</keyword>
<dbReference type="InterPro" id="IPR034657">
    <property type="entry name" value="AlgJ"/>
</dbReference>